<dbReference type="InterPro" id="IPR037522">
    <property type="entry name" value="HD_GYP_dom"/>
</dbReference>
<dbReference type="GO" id="GO:0016787">
    <property type="term" value="F:hydrolase activity"/>
    <property type="evidence" value="ECO:0007669"/>
    <property type="project" value="UniProtKB-KW"/>
</dbReference>
<dbReference type="InterPro" id="IPR001789">
    <property type="entry name" value="Sig_transdc_resp-reg_receiver"/>
</dbReference>
<dbReference type="InterPro" id="IPR052020">
    <property type="entry name" value="Cyclic_di-GMP/3'3'-cGAMP_PDE"/>
</dbReference>
<dbReference type="InterPro" id="IPR011006">
    <property type="entry name" value="CheY-like_superfamily"/>
</dbReference>
<reference evidence="5" key="1">
    <citation type="submission" date="2016-04" db="EMBL/GenBank/DDBJ databases">
        <authorList>
            <person name="Evans L.H."/>
            <person name="Alamgir A."/>
            <person name="Owens N."/>
            <person name="Weber N.D."/>
            <person name="Virtaneva K."/>
            <person name="Barbian K."/>
            <person name="Babar A."/>
            <person name="Rosenke K."/>
        </authorList>
    </citation>
    <scope>NUCLEOTIDE SEQUENCE</scope>
    <source>
        <strain evidence="5">86</strain>
    </source>
</reference>
<proteinExistence type="predicted"/>
<sequence>MAPAAEKQTILVVDDTPDNITLLCGLLGDQYKNKVATNGQKALQIAFAEPHPDLILLDIMMPGMDGYEVCRQLQANPATSTIPIIFLTAKSQDEDETKGFELGAVDYITKPITPAILMARVQTHLALKQARSFLQEQNDILEDQVKKRTLQLEALQDALIISMASLAETRDNETGHHIRRTQYYIHELAKYLAQDP</sequence>
<feature type="domain" description="Response regulatory" evidence="3">
    <location>
        <begin position="9"/>
        <end position="125"/>
    </location>
</feature>
<feature type="coiled-coil region" evidence="2">
    <location>
        <begin position="124"/>
        <end position="158"/>
    </location>
</feature>
<keyword evidence="5" id="KW-0378">Hydrolase</keyword>
<dbReference type="GO" id="GO:0000160">
    <property type="term" value="P:phosphorelay signal transduction system"/>
    <property type="evidence" value="ECO:0007669"/>
    <property type="project" value="InterPro"/>
</dbReference>
<dbReference type="SUPFAM" id="SSF52172">
    <property type="entry name" value="CheY-like"/>
    <property type="match status" value="1"/>
</dbReference>
<evidence type="ECO:0000313" key="5">
    <source>
        <dbReference type="EMBL" id="SBW01156.1"/>
    </source>
</evidence>
<feature type="modified residue" description="4-aspartylphosphate" evidence="1">
    <location>
        <position position="58"/>
    </location>
</feature>
<dbReference type="PROSITE" id="PS51832">
    <property type="entry name" value="HD_GYP"/>
    <property type="match status" value="1"/>
</dbReference>
<gene>
    <name evidence="5" type="ORF">KL86DPRO_11908</name>
</gene>
<dbReference type="Pfam" id="PF00072">
    <property type="entry name" value="Response_reg"/>
    <property type="match status" value="1"/>
</dbReference>
<feature type="domain" description="HD-GYP" evidence="4">
    <location>
        <begin position="152"/>
        <end position="196"/>
    </location>
</feature>
<protein>
    <submittedName>
        <fullName evidence="5">Response regulator receiver modulated metal dependent phosphohydrolase</fullName>
    </submittedName>
</protein>
<organism evidence="5">
    <name type="scientific">uncultured delta proteobacterium</name>
    <dbReference type="NCBI Taxonomy" id="34034"/>
    <lineage>
        <taxon>Bacteria</taxon>
        <taxon>Deltaproteobacteria</taxon>
        <taxon>environmental samples</taxon>
    </lineage>
</organism>
<dbReference type="PANTHER" id="PTHR45228">
    <property type="entry name" value="CYCLIC DI-GMP PHOSPHODIESTERASE TM_0186-RELATED"/>
    <property type="match status" value="1"/>
</dbReference>
<evidence type="ECO:0000259" key="4">
    <source>
        <dbReference type="PROSITE" id="PS51832"/>
    </source>
</evidence>
<evidence type="ECO:0000256" key="2">
    <source>
        <dbReference type="SAM" id="Coils"/>
    </source>
</evidence>
<dbReference type="PROSITE" id="PS50110">
    <property type="entry name" value="RESPONSE_REGULATORY"/>
    <property type="match status" value="1"/>
</dbReference>
<accession>A0A212JNX8</accession>
<dbReference type="AlphaFoldDB" id="A0A212JNX8"/>
<dbReference type="PANTHER" id="PTHR45228:SF5">
    <property type="entry name" value="CYCLIC DI-GMP PHOSPHODIESTERASE VC_1348-RELATED"/>
    <property type="match status" value="1"/>
</dbReference>
<dbReference type="Gene3D" id="1.10.3210.10">
    <property type="entry name" value="Hypothetical protein af1432"/>
    <property type="match status" value="1"/>
</dbReference>
<dbReference type="SMART" id="SM00448">
    <property type="entry name" value="REC"/>
    <property type="match status" value="1"/>
</dbReference>
<dbReference type="Gene3D" id="3.40.50.2300">
    <property type="match status" value="1"/>
</dbReference>
<evidence type="ECO:0000259" key="3">
    <source>
        <dbReference type="PROSITE" id="PS50110"/>
    </source>
</evidence>
<dbReference type="CDD" id="cd19920">
    <property type="entry name" value="REC_PA4781-like"/>
    <property type="match status" value="1"/>
</dbReference>
<name>A0A212JNX8_9DELT</name>
<keyword evidence="1" id="KW-0597">Phosphoprotein</keyword>
<evidence type="ECO:0000256" key="1">
    <source>
        <dbReference type="PROSITE-ProRule" id="PRU00169"/>
    </source>
</evidence>
<dbReference type="EMBL" id="FLUQ01000001">
    <property type="protein sequence ID" value="SBW01156.1"/>
    <property type="molecule type" value="Genomic_DNA"/>
</dbReference>
<keyword evidence="2" id="KW-0175">Coiled coil</keyword>